<keyword evidence="1" id="KW-0732">Signal</keyword>
<sequence length="209" mass="22765">MSYKDLIKYSCILLTVLATSAQSYANERTHFSFSDGIISDIKLLGKGCETGSALSYDELTGNINVSFTELKTVIDAEINEDRSVCLLKYTVNVPANRQAIIPPAIVKGNVNISENSKTVVSLRYRYAGDVGPASIWEFNGTASGEMLLKKGLAEEMTPCGKTSYLKLSIILNTRNLDPTVALTSSQTTRVDQVTIPPVTFEDCPLPEDV</sequence>
<organism evidence="2 3">
    <name type="scientific">Zooshikella ganghwensis</name>
    <dbReference type="NCBI Taxonomy" id="202772"/>
    <lineage>
        <taxon>Bacteria</taxon>
        <taxon>Pseudomonadati</taxon>
        <taxon>Pseudomonadota</taxon>
        <taxon>Gammaproteobacteria</taxon>
        <taxon>Oceanospirillales</taxon>
        <taxon>Zooshikellaceae</taxon>
        <taxon>Zooshikella</taxon>
    </lineage>
</organism>
<dbReference type="Pfam" id="PF14273">
    <property type="entry name" value="DUF4360"/>
    <property type="match status" value="1"/>
</dbReference>
<keyword evidence="3" id="KW-1185">Reference proteome</keyword>
<gene>
    <name evidence="2" type="ORF">B9G39_11570</name>
</gene>
<protein>
    <submittedName>
        <fullName evidence="2">DUF4360 domain-containing protein</fullName>
    </submittedName>
</protein>
<name>A0A4P9VNQ7_9GAMM</name>
<evidence type="ECO:0000256" key="1">
    <source>
        <dbReference type="SAM" id="SignalP"/>
    </source>
</evidence>
<dbReference type="AlphaFoldDB" id="A0A4P9VNQ7"/>
<evidence type="ECO:0000313" key="2">
    <source>
        <dbReference type="EMBL" id="RDH44034.1"/>
    </source>
</evidence>
<dbReference type="RefSeq" id="WP_094787253.1">
    <property type="nucleotide sequence ID" value="NZ_NDXW01000001.1"/>
</dbReference>
<evidence type="ECO:0000313" key="3">
    <source>
        <dbReference type="Proteomes" id="UP000257039"/>
    </source>
</evidence>
<accession>A0A4P9VNQ7</accession>
<dbReference type="EMBL" id="NDXW01000001">
    <property type="protein sequence ID" value="RDH44034.1"/>
    <property type="molecule type" value="Genomic_DNA"/>
</dbReference>
<proteinExistence type="predicted"/>
<feature type="chain" id="PRO_5020796621" evidence="1">
    <location>
        <begin position="26"/>
        <end position="209"/>
    </location>
</feature>
<dbReference type="InterPro" id="IPR025649">
    <property type="entry name" value="DUF4360"/>
</dbReference>
<reference evidence="2 3" key="1">
    <citation type="submission" date="2017-04" db="EMBL/GenBank/DDBJ databases">
        <title>Draft genome sequence of Zooshikella ganghwensis VG4 isolated from Red Sea sediments.</title>
        <authorList>
            <person name="Rehman Z."/>
            <person name="Alam I."/>
            <person name="Kamau A."/>
            <person name="Bajic V."/>
            <person name="Leiknes T."/>
        </authorList>
    </citation>
    <scope>NUCLEOTIDE SEQUENCE [LARGE SCALE GENOMIC DNA]</scope>
    <source>
        <strain evidence="2 3">VG4</strain>
    </source>
</reference>
<feature type="signal peptide" evidence="1">
    <location>
        <begin position="1"/>
        <end position="25"/>
    </location>
</feature>
<comment type="caution">
    <text evidence="2">The sequence shown here is derived from an EMBL/GenBank/DDBJ whole genome shotgun (WGS) entry which is preliminary data.</text>
</comment>
<dbReference type="Proteomes" id="UP000257039">
    <property type="component" value="Unassembled WGS sequence"/>
</dbReference>